<dbReference type="GO" id="GO:0008233">
    <property type="term" value="F:peptidase activity"/>
    <property type="evidence" value="ECO:0007669"/>
    <property type="project" value="InterPro"/>
</dbReference>
<dbReference type="Gene3D" id="3.30.1380.10">
    <property type="match status" value="1"/>
</dbReference>
<gene>
    <name evidence="4" type="ORF">F6J85_00755</name>
</gene>
<dbReference type="KEGG" id="mlz:F6J85_00755"/>
<dbReference type="EMBL" id="CP044232">
    <property type="protein sequence ID" value="QEW01767.1"/>
    <property type="molecule type" value="Genomic_DNA"/>
</dbReference>
<dbReference type="InterPro" id="IPR009045">
    <property type="entry name" value="Zn_M74/Hedgehog-like"/>
</dbReference>
<keyword evidence="2" id="KW-1133">Transmembrane helix</keyword>
<evidence type="ECO:0000256" key="2">
    <source>
        <dbReference type="SAM" id="Phobius"/>
    </source>
</evidence>
<dbReference type="PANTHER" id="PTHR34385:SF1">
    <property type="entry name" value="PEPTIDOGLYCAN L-ALANYL-D-GLUTAMATE ENDOPEPTIDASE CWLK"/>
    <property type="match status" value="1"/>
</dbReference>
<evidence type="ECO:0000259" key="3">
    <source>
        <dbReference type="Pfam" id="PF02557"/>
    </source>
</evidence>
<dbReference type="PANTHER" id="PTHR34385">
    <property type="entry name" value="D-ALANYL-D-ALANINE CARBOXYPEPTIDASE"/>
    <property type="match status" value="1"/>
</dbReference>
<name>A0A5J6KZX6_9MICO</name>
<keyword evidence="2" id="KW-0812">Transmembrane</keyword>
<dbReference type="InterPro" id="IPR003709">
    <property type="entry name" value="VanY-like_core_dom"/>
</dbReference>
<proteinExistence type="predicted"/>
<protein>
    <submittedName>
        <fullName evidence="4">M15 family metallopeptidase</fullName>
    </submittedName>
</protein>
<dbReference type="InterPro" id="IPR052179">
    <property type="entry name" value="DD-CPase-like"/>
</dbReference>
<feature type="domain" description="D-alanyl-D-alanine carboxypeptidase-like core" evidence="3">
    <location>
        <begin position="259"/>
        <end position="387"/>
    </location>
</feature>
<reference evidence="5" key="1">
    <citation type="submission" date="2019-09" db="EMBL/GenBank/DDBJ databases">
        <title>Mumia zhuanghuii sp. nov. isolated from the intestinal contents of plateau pika (Ochotona curzoniae) in the Qinghai-Tibet plateau of China.</title>
        <authorList>
            <person name="Tian Z."/>
        </authorList>
    </citation>
    <scope>NUCLEOTIDE SEQUENCE [LARGE SCALE GENOMIC DNA]</scope>
    <source>
        <strain evidence="5">L-031</strain>
    </source>
</reference>
<organism evidence="4 5">
    <name type="scientific">Microbacterium lushaniae</name>
    <dbReference type="NCBI Taxonomy" id="2614639"/>
    <lineage>
        <taxon>Bacteria</taxon>
        <taxon>Bacillati</taxon>
        <taxon>Actinomycetota</taxon>
        <taxon>Actinomycetes</taxon>
        <taxon>Micrococcales</taxon>
        <taxon>Microbacteriaceae</taxon>
        <taxon>Microbacterium</taxon>
    </lineage>
</organism>
<accession>A0A5J6KZX6</accession>
<dbReference type="InterPro" id="IPR058193">
    <property type="entry name" value="VanY/YodJ_core_dom"/>
</dbReference>
<keyword evidence="2" id="KW-0472">Membrane</keyword>
<dbReference type="AlphaFoldDB" id="A0A5J6KZX6"/>
<feature type="region of interest" description="Disordered" evidence="1">
    <location>
        <begin position="150"/>
        <end position="175"/>
    </location>
</feature>
<evidence type="ECO:0000313" key="4">
    <source>
        <dbReference type="EMBL" id="QEW01767.1"/>
    </source>
</evidence>
<dbReference type="Pfam" id="PF02557">
    <property type="entry name" value="VanY"/>
    <property type="match status" value="1"/>
</dbReference>
<sequence length="416" mass="43091">MRSMPGRAEGSSTPSCCPCHLIPQWEQNCECVSRRWVRDSKQVRCADVGGGLGDNGSVTAPDPHALTRRALREAAERAEHARVTAPAQHARRRRPGMRVIVALAGALVLATGAAAATGAALTAPDLAEPSARPSAPARETVQALIQPIPAEGLPTPVMSPGTTGGGTTGGRTTGGGTLCEDPALTAALAAGDDAAAIGAAGGPELFRSAVAAGTAPCIRLDDPARVWVVINKQRPYVPIDAEPSPLRPPDGVRTLADTALREDAAGALSALVRAAADAGAGEIAVESAYRSYATQRGTYGGHAADRGVAGADLVSARPGFSEHQSGLTADVVPCDGSCATIDDLAGSAQGQWIAEHAWEHGWIVRYVEGRTDVTGYMPEPWHLRYIGPDLARTYHEGGWTTLEEFFGLPPAPGYTE</sequence>
<dbReference type="Proteomes" id="UP000325516">
    <property type="component" value="Chromosome"/>
</dbReference>
<keyword evidence="5" id="KW-1185">Reference proteome</keyword>
<dbReference type="SUPFAM" id="SSF55166">
    <property type="entry name" value="Hedgehog/DD-peptidase"/>
    <property type="match status" value="1"/>
</dbReference>
<evidence type="ECO:0000256" key="1">
    <source>
        <dbReference type="SAM" id="MobiDB-lite"/>
    </source>
</evidence>
<evidence type="ECO:0000313" key="5">
    <source>
        <dbReference type="Proteomes" id="UP000325516"/>
    </source>
</evidence>
<feature type="compositionally biased region" description="Gly residues" evidence="1">
    <location>
        <begin position="162"/>
        <end position="175"/>
    </location>
</feature>
<feature type="transmembrane region" description="Helical" evidence="2">
    <location>
        <begin position="99"/>
        <end position="121"/>
    </location>
</feature>
<dbReference type="CDD" id="cd14852">
    <property type="entry name" value="LD-carboxypeptidase"/>
    <property type="match status" value="1"/>
</dbReference>
<dbReference type="GO" id="GO:0006508">
    <property type="term" value="P:proteolysis"/>
    <property type="evidence" value="ECO:0007669"/>
    <property type="project" value="InterPro"/>
</dbReference>